<dbReference type="InterPro" id="IPR052365">
    <property type="entry name" value="THEM4/THEM5_acyl-CoA_thioest"/>
</dbReference>
<keyword evidence="5" id="KW-0963">Cytoplasm</keyword>
<keyword evidence="9" id="KW-0809">Transit peptide</keyword>
<keyword evidence="10" id="KW-0443">Lipid metabolism</keyword>
<organism evidence="25 26">
    <name type="scientific">Aedoeadaptatus nemausensis</name>
    <dbReference type="NCBI Taxonomy" id="2582829"/>
    <lineage>
        <taxon>Bacteria</taxon>
        <taxon>Bacillati</taxon>
        <taxon>Bacillota</taxon>
        <taxon>Tissierellia</taxon>
        <taxon>Tissierellales</taxon>
        <taxon>Peptoniphilaceae</taxon>
        <taxon>Aedoeadaptatus</taxon>
    </lineage>
</organism>
<evidence type="ECO:0000256" key="12">
    <source>
        <dbReference type="ARBA" id="ARBA00023273"/>
    </source>
</evidence>
<evidence type="ECO:0000313" key="26">
    <source>
        <dbReference type="Proteomes" id="UP000586454"/>
    </source>
</evidence>
<comment type="catalytic activity">
    <reaction evidence="20">
        <text>hexadecanoyl-CoA + H2O = hexadecanoate + CoA + H(+)</text>
        <dbReference type="Rhea" id="RHEA:16645"/>
        <dbReference type="ChEBI" id="CHEBI:7896"/>
        <dbReference type="ChEBI" id="CHEBI:15377"/>
        <dbReference type="ChEBI" id="CHEBI:15378"/>
        <dbReference type="ChEBI" id="CHEBI:57287"/>
        <dbReference type="ChEBI" id="CHEBI:57379"/>
        <dbReference type="EC" id="3.1.2.2"/>
    </reaction>
    <physiologicalReaction direction="left-to-right" evidence="20">
        <dbReference type="Rhea" id="RHEA:16646"/>
    </physiologicalReaction>
</comment>
<keyword evidence="6" id="KW-0053">Apoptosis</keyword>
<evidence type="ECO:0000256" key="21">
    <source>
        <dbReference type="ARBA" id="ARBA00047969"/>
    </source>
</evidence>
<dbReference type="Pfam" id="PF03061">
    <property type="entry name" value="4HBT"/>
    <property type="match status" value="1"/>
</dbReference>
<comment type="catalytic activity">
    <reaction evidence="21">
        <text>decanoyl-CoA + H2O = decanoate + CoA + H(+)</text>
        <dbReference type="Rhea" id="RHEA:40059"/>
        <dbReference type="ChEBI" id="CHEBI:15377"/>
        <dbReference type="ChEBI" id="CHEBI:15378"/>
        <dbReference type="ChEBI" id="CHEBI:27689"/>
        <dbReference type="ChEBI" id="CHEBI:57287"/>
        <dbReference type="ChEBI" id="CHEBI:61430"/>
    </reaction>
    <physiologicalReaction direction="left-to-right" evidence="21">
        <dbReference type="Rhea" id="RHEA:40060"/>
    </physiologicalReaction>
</comment>
<reference evidence="25 26" key="1">
    <citation type="submission" date="2020-06" db="EMBL/GenBank/DDBJ databases">
        <authorList>
            <person name="Criscuolo A."/>
        </authorList>
    </citation>
    <scope>NUCLEOTIDE SEQUENCE [LARGE SCALE GENOMIC DNA]</scope>
    <source>
        <strain evidence="25">1804121828</strain>
    </source>
</reference>
<dbReference type="Gene3D" id="3.10.129.10">
    <property type="entry name" value="Hotdog Thioesterase"/>
    <property type="match status" value="1"/>
</dbReference>
<evidence type="ECO:0000256" key="10">
    <source>
        <dbReference type="ARBA" id="ARBA00023098"/>
    </source>
</evidence>
<evidence type="ECO:0000256" key="18">
    <source>
        <dbReference type="ARBA" id="ARBA00043210"/>
    </source>
</evidence>
<evidence type="ECO:0000256" key="11">
    <source>
        <dbReference type="ARBA" id="ARBA00023136"/>
    </source>
</evidence>
<evidence type="ECO:0000256" key="2">
    <source>
        <dbReference type="ARBA" id="ARBA00004496"/>
    </source>
</evidence>
<evidence type="ECO:0000256" key="15">
    <source>
        <dbReference type="ARBA" id="ARBA00038456"/>
    </source>
</evidence>
<accession>A0A6V6Y7F1</accession>
<keyword evidence="11" id="KW-0472">Membrane</keyword>
<dbReference type="CDD" id="cd03440">
    <property type="entry name" value="hot_dog"/>
    <property type="match status" value="1"/>
</dbReference>
<keyword evidence="12" id="KW-0966">Cell projection</keyword>
<dbReference type="EC" id="3.1.2.2" evidence="16"/>
<dbReference type="PANTHER" id="PTHR12418:SF19">
    <property type="entry name" value="ACYL-COENZYME A THIOESTERASE THEM4"/>
    <property type="match status" value="1"/>
</dbReference>
<evidence type="ECO:0000256" key="20">
    <source>
        <dbReference type="ARBA" id="ARBA00047734"/>
    </source>
</evidence>
<evidence type="ECO:0000256" key="8">
    <source>
        <dbReference type="ARBA" id="ARBA00022832"/>
    </source>
</evidence>
<dbReference type="Proteomes" id="UP000586454">
    <property type="component" value="Unassembled WGS sequence"/>
</dbReference>
<evidence type="ECO:0000313" key="25">
    <source>
        <dbReference type="EMBL" id="CAC9935799.1"/>
    </source>
</evidence>
<keyword evidence="26" id="KW-1185">Reference proteome</keyword>
<evidence type="ECO:0000256" key="17">
    <source>
        <dbReference type="ARBA" id="ARBA00040123"/>
    </source>
</evidence>
<evidence type="ECO:0000256" key="23">
    <source>
        <dbReference type="ARBA" id="ARBA00048180"/>
    </source>
</evidence>
<sequence length="157" mass="17399">MEKISIQSTYGERFQYCWGCGPKNEEGLHLKSYPSEDRESCIATVVPDDMYTGGVPHNLFGGMIATLFDCHGTASAAWFAHREKGLELRSDTVIGRFITAHLEVDFKKPVPMGEEIKLTARAEEIGERKVIVAMEMEAAEEIRAAAKMVAVAVKDTM</sequence>
<evidence type="ECO:0000256" key="19">
    <source>
        <dbReference type="ARBA" id="ARBA00047588"/>
    </source>
</evidence>
<evidence type="ECO:0000256" key="5">
    <source>
        <dbReference type="ARBA" id="ARBA00022490"/>
    </source>
</evidence>
<evidence type="ECO:0000256" key="3">
    <source>
        <dbReference type="ARBA" id="ARBA00004632"/>
    </source>
</evidence>
<dbReference type="GO" id="GO:0016787">
    <property type="term" value="F:hydrolase activity"/>
    <property type="evidence" value="ECO:0007669"/>
    <property type="project" value="UniProtKB-KW"/>
</dbReference>
<dbReference type="EMBL" id="CAIJCS010000028">
    <property type="protein sequence ID" value="CAC9935799.1"/>
    <property type="molecule type" value="Genomic_DNA"/>
</dbReference>
<dbReference type="GO" id="GO:0006631">
    <property type="term" value="P:fatty acid metabolic process"/>
    <property type="evidence" value="ECO:0007669"/>
    <property type="project" value="UniProtKB-KW"/>
</dbReference>
<dbReference type="PANTHER" id="PTHR12418">
    <property type="entry name" value="ACYL-COENZYME A THIOESTERASE THEM4"/>
    <property type="match status" value="1"/>
</dbReference>
<dbReference type="SUPFAM" id="SSF54637">
    <property type="entry name" value="Thioesterase/thiol ester dehydrase-isomerase"/>
    <property type="match status" value="1"/>
</dbReference>
<dbReference type="GO" id="GO:0005737">
    <property type="term" value="C:cytoplasm"/>
    <property type="evidence" value="ECO:0007669"/>
    <property type="project" value="UniProtKB-SubCell"/>
</dbReference>
<evidence type="ECO:0000256" key="9">
    <source>
        <dbReference type="ARBA" id="ARBA00022946"/>
    </source>
</evidence>
<comment type="catalytic activity">
    <reaction evidence="14">
        <text>(9Z)-octadecenoyl-CoA + H2O = (9Z)-octadecenoate + CoA + H(+)</text>
        <dbReference type="Rhea" id="RHEA:40139"/>
        <dbReference type="ChEBI" id="CHEBI:15377"/>
        <dbReference type="ChEBI" id="CHEBI:15378"/>
        <dbReference type="ChEBI" id="CHEBI:30823"/>
        <dbReference type="ChEBI" id="CHEBI:57287"/>
        <dbReference type="ChEBI" id="CHEBI:57387"/>
    </reaction>
    <physiologicalReaction direction="left-to-right" evidence="14">
        <dbReference type="Rhea" id="RHEA:40140"/>
    </physiologicalReaction>
</comment>
<comment type="caution">
    <text evidence="25">The sequence shown here is derived from an EMBL/GenBank/DDBJ whole genome shotgun (WGS) entry which is preliminary data.</text>
</comment>
<keyword evidence="8" id="KW-0276">Fatty acid metabolism</keyword>
<evidence type="ECO:0000256" key="13">
    <source>
        <dbReference type="ARBA" id="ARBA00035852"/>
    </source>
</evidence>
<proteinExistence type="inferred from homology"/>
<comment type="subcellular location">
    <subcellularLocation>
        <location evidence="3">Cell projection</location>
        <location evidence="3">Ruffle membrane</location>
    </subcellularLocation>
    <subcellularLocation>
        <location evidence="2">Cytoplasm</location>
    </subcellularLocation>
    <subcellularLocation>
        <location evidence="1">Membrane</location>
        <topology evidence="1">Peripheral membrane protein</topology>
    </subcellularLocation>
</comment>
<keyword evidence="7" id="KW-0378">Hydrolase</keyword>
<name>A0A6V6Y7F1_9FIRM</name>
<gene>
    <name evidence="25" type="ORF">PEPNEM18_01602</name>
</gene>
<evidence type="ECO:0000256" key="16">
    <source>
        <dbReference type="ARBA" id="ARBA00038848"/>
    </source>
</evidence>
<keyword evidence="4" id="KW-1003">Cell membrane</keyword>
<evidence type="ECO:0000256" key="22">
    <source>
        <dbReference type="ARBA" id="ARBA00048074"/>
    </source>
</evidence>
<comment type="catalytic activity">
    <reaction evidence="22">
        <text>dodecanoyl-CoA + H2O = dodecanoate + CoA + H(+)</text>
        <dbReference type="Rhea" id="RHEA:30135"/>
        <dbReference type="ChEBI" id="CHEBI:15377"/>
        <dbReference type="ChEBI" id="CHEBI:15378"/>
        <dbReference type="ChEBI" id="CHEBI:18262"/>
        <dbReference type="ChEBI" id="CHEBI:57287"/>
        <dbReference type="ChEBI" id="CHEBI:57375"/>
    </reaction>
    <physiologicalReaction direction="left-to-right" evidence="22">
        <dbReference type="Rhea" id="RHEA:30136"/>
    </physiologicalReaction>
</comment>
<protein>
    <recommendedName>
        <fullName evidence="17">Acyl-coenzyme A thioesterase THEM4</fullName>
        <ecNumber evidence="16">3.1.2.2</ecNumber>
    </recommendedName>
    <alternativeName>
        <fullName evidence="18">Thioesterase superfamily member 4</fullName>
    </alternativeName>
</protein>
<feature type="domain" description="Thioesterase" evidence="24">
    <location>
        <begin position="58"/>
        <end position="141"/>
    </location>
</feature>
<dbReference type="GO" id="GO:0016020">
    <property type="term" value="C:membrane"/>
    <property type="evidence" value="ECO:0007669"/>
    <property type="project" value="UniProtKB-SubCell"/>
</dbReference>
<dbReference type="InterPro" id="IPR029069">
    <property type="entry name" value="HotDog_dom_sf"/>
</dbReference>
<evidence type="ECO:0000256" key="14">
    <source>
        <dbReference type="ARBA" id="ARBA00037002"/>
    </source>
</evidence>
<evidence type="ECO:0000256" key="4">
    <source>
        <dbReference type="ARBA" id="ARBA00022475"/>
    </source>
</evidence>
<evidence type="ECO:0000256" key="1">
    <source>
        <dbReference type="ARBA" id="ARBA00004170"/>
    </source>
</evidence>
<comment type="similarity">
    <text evidence="15">Belongs to the THEM4/THEM5 thioesterase family.</text>
</comment>
<dbReference type="InterPro" id="IPR006683">
    <property type="entry name" value="Thioestr_dom"/>
</dbReference>
<evidence type="ECO:0000256" key="6">
    <source>
        <dbReference type="ARBA" id="ARBA00022703"/>
    </source>
</evidence>
<evidence type="ECO:0000259" key="24">
    <source>
        <dbReference type="Pfam" id="PF03061"/>
    </source>
</evidence>
<comment type="catalytic activity">
    <reaction evidence="13">
        <text>(5Z,8Z,11Z,14Z)-eicosatetraenoyl-CoA + H2O = (5Z,8Z,11Z,14Z)-eicosatetraenoate + CoA + H(+)</text>
        <dbReference type="Rhea" id="RHEA:40151"/>
        <dbReference type="ChEBI" id="CHEBI:15377"/>
        <dbReference type="ChEBI" id="CHEBI:15378"/>
        <dbReference type="ChEBI" id="CHEBI:32395"/>
        <dbReference type="ChEBI" id="CHEBI:57287"/>
        <dbReference type="ChEBI" id="CHEBI:57368"/>
    </reaction>
    <physiologicalReaction direction="left-to-right" evidence="13">
        <dbReference type="Rhea" id="RHEA:40152"/>
    </physiologicalReaction>
</comment>
<evidence type="ECO:0000256" key="7">
    <source>
        <dbReference type="ARBA" id="ARBA00022801"/>
    </source>
</evidence>
<dbReference type="AlphaFoldDB" id="A0A6V6Y7F1"/>
<comment type="catalytic activity">
    <reaction evidence="19">
        <text>octanoyl-CoA + H2O = octanoate + CoA + H(+)</text>
        <dbReference type="Rhea" id="RHEA:30143"/>
        <dbReference type="ChEBI" id="CHEBI:15377"/>
        <dbReference type="ChEBI" id="CHEBI:15378"/>
        <dbReference type="ChEBI" id="CHEBI:25646"/>
        <dbReference type="ChEBI" id="CHEBI:57287"/>
        <dbReference type="ChEBI" id="CHEBI:57386"/>
    </reaction>
    <physiologicalReaction direction="left-to-right" evidence="19">
        <dbReference type="Rhea" id="RHEA:30144"/>
    </physiologicalReaction>
</comment>
<comment type="catalytic activity">
    <reaction evidence="23">
        <text>tetradecanoyl-CoA + H2O = tetradecanoate + CoA + H(+)</text>
        <dbReference type="Rhea" id="RHEA:40119"/>
        <dbReference type="ChEBI" id="CHEBI:15377"/>
        <dbReference type="ChEBI" id="CHEBI:15378"/>
        <dbReference type="ChEBI" id="CHEBI:30807"/>
        <dbReference type="ChEBI" id="CHEBI:57287"/>
        <dbReference type="ChEBI" id="CHEBI:57385"/>
    </reaction>
    <physiologicalReaction direction="left-to-right" evidence="23">
        <dbReference type="Rhea" id="RHEA:40120"/>
    </physiologicalReaction>
</comment>